<dbReference type="RefSeq" id="WP_025049059.1">
    <property type="nucleotide sequence ID" value="NZ_QBKU01000002.1"/>
</dbReference>
<comment type="caution">
    <text evidence="1">The sequence shown here is derived from an EMBL/GenBank/DDBJ whole genome shotgun (WGS) entry which is preliminary data.</text>
</comment>
<evidence type="ECO:0000313" key="2">
    <source>
        <dbReference type="Proteomes" id="UP000244092"/>
    </source>
</evidence>
<proteinExistence type="predicted"/>
<name>A0A2T6CHS2_9RHOB</name>
<dbReference type="Pfam" id="PF21843">
    <property type="entry name" value="DUF6902"/>
    <property type="match status" value="1"/>
</dbReference>
<accession>A0A2T6CHS2</accession>
<dbReference type="InterPro" id="IPR054197">
    <property type="entry name" value="DUF6902"/>
</dbReference>
<gene>
    <name evidence="1" type="ORF">C8N31_102152</name>
</gene>
<sequence>MSNIVTFQPLMQQNQEARLSALITAIVEERHGANDVYWLKEVAELLGILASSGASLQSGALDPLQEFYDRIEDRLHFFPQYYRFLLSICLDLEDLGINGRRGQALCDWVAQHKSAQAEMSDLQRAEARRLLCRRGVGAPVDAGQLGARLHRFMSRPATFALPNKKAAYELTHVVFYLSDYGRRKAVVSDDALLGLHYAGILAHLDQDMDLLAEVCAALTLVKALVPEVWTRAITESYRQIDLFADQNASLSDGYHLFLVTRWALGLMGAQPELAQIPAGQLRFSLPDLAVRPLHGMSESLHDMGAARQSDWQRMRGHVLAYLAPEAQVILADAEGATPYFETFFECFSRATFAAGPMPRSVRSGA</sequence>
<reference evidence="1 2" key="1">
    <citation type="submission" date="2018-04" db="EMBL/GenBank/DDBJ databases">
        <title>Genomic Encyclopedia of Archaeal and Bacterial Type Strains, Phase II (KMG-II): from individual species to whole genera.</title>
        <authorList>
            <person name="Goeker M."/>
        </authorList>
    </citation>
    <scope>NUCLEOTIDE SEQUENCE [LARGE SCALE GENOMIC DNA]</scope>
    <source>
        <strain evidence="1 2">DSM 12244</strain>
    </source>
</reference>
<evidence type="ECO:0000313" key="1">
    <source>
        <dbReference type="EMBL" id="PTX75048.1"/>
    </source>
</evidence>
<dbReference type="Proteomes" id="UP000244092">
    <property type="component" value="Unassembled WGS sequence"/>
</dbReference>
<dbReference type="OrthoDB" id="7810029at2"/>
<dbReference type="AlphaFoldDB" id="A0A2T6CHS2"/>
<organism evidence="1 2">
    <name type="scientific">Sulfitobacter mediterraneus</name>
    <dbReference type="NCBI Taxonomy" id="83219"/>
    <lineage>
        <taxon>Bacteria</taxon>
        <taxon>Pseudomonadati</taxon>
        <taxon>Pseudomonadota</taxon>
        <taxon>Alphaproteobacteria</taxon>
        <taxon>Rhodobacterales</taxon>
        <taxon>Roseobacteraceae</taxon>
        <taxon>Sulfitobacter</taxon>
    </lineage>
</organism>
<dbReference type="EMBL" id="QBKU01000002">
    <property type="protein sequence ID" value="PTX75048.1"/>
    <property type="molecule type" value="Genomic_DNA"/>
</dbReference>
<protein>
    <submittedName>
        <fullName evidence="1">Uncharacterized protein</fullName>
    </submittedName>
</protein>